<dbReference type="InterPro" id="IPR009057">
    <property type="entry name" value="Homeodomain-like_sf"/>
</dbReference>
<keyword evidence="8 13" id="KW-0539">Nucleus</keyword>
<evidence type="ECO:0000256" key="15">
    <source>
        <dbReference type="SAM" id="MobiDB-lite"/>
    </source>
</evidence>
<dbReference type="CTD" id="327096"/>
<dbReference type="InterPro" id="IPR052497">
    <property type="entry name" value="H2.0_Homeobox_TF"/>
</dbReference>
<dbReference type="PROSITE" id="PS50071">
    <property type="entry name" value="HOMEOBOX_2"/>
    <property type="match status" value="1"/>
</dbReference>
<keyword evidence="3" id="KW-0221">Differentiation</keyword>
<dbReference type="InterPro" id="IPR020479">
    <property type="entry name" value="HD_metazoa"/>
</dbReference>
<dbReference type="InterPro" id="IPR017970">
    <property type="entry name" value="Homeobox_CS"/>
</dbReference>
<reference evidence="17" key="2">
    <citation type="submission" date="2025-08" db="UniProtKB">
        <authorList>
            <consortium name="Ensembl"/>
        </authorList>
    </citation>
    <scope>IDENTIFICATION</scope>
</reference>
<keyword evidence="6 13" id="KW-0371">Homeobox</keyword>
<feature type="domain" description="Homeobox" evidence="16">
    <location>
        <begin position="224"/>
        <end position="284"/>
    </location>
</feature>
<evidence type="ECO:0000256" key="3">
    <source>
        <dbReference type="ARBA" id="ARBA00022782"/>
    </source>
</evidence>
<keyword evidence="18" id="KW-1185">Reference proteome</keyword>
<evidence type="ECO:0000256" key="5">
    <source>
        <dbReference type="ARBA" id="ARBA00023125"/>
    </source>
</evidence>
<evidence type="ECO:0000256" key="11">
    <source>
        <dbReference type="ARBA" id="ARBA00070859"/>
    </source>
</evidence>
<reference evidence="17" key="1">
    <citation type="submission" date="2020-06" db="EMBL/GenBank/DDBJ databases">
        <authorList>
            <consortium name="Wellcome Sanger Institute Data Sharing"/>
        </authorList>
    </citation>
    <scope>NUCLEOTIDE SEQUENCE [LARGE SCALE GENOMIC DNA]</scope>
</reference>
<feature type="DNA-binding region" description="Homeobox" evidence="13">
    <location>
        <begin position="226"/>
        <end position="285"/>
    </location>
</feature>
<dbReference type="PROSITE" id="PS00027">
    <property type="entry name" value="HOMEOBOX_1"/>
    <property type="match status" value="1"/>
</dbReference>
<gene>
    <name evidence="17" type="primary">hlx1</name>
</gene>
<evidence type="ECO:0000256" key="10">
    <source>
        <dbReference type="ARBA" id="ARBA00056583"/>
    </source>
</evidence>
<feature type="region of interest" description="Disordered" evidence="15">
    <location>
        <begin position="61"/>
        <end position="82"/>
    </location>
</feature>
<evidence type="ECO:0000256" key="6">
    <source>
        <dbReference type="ARBA" id="ARBA00023155"/>
    </source>
</evidence>
<dbReference type="InterPro" id="IPR001356">
    <property type="entry name" value="HD"/>
</dbReference>
<evidence type="ECO:0000256" key="1">
    <source>
        <dbReference type="ARBA" id="ARBA00004123"/>
    </source>
</evidence>
<evidence type="ECO:0000313" key="18">
    <source>
        <dbReference type="Proteomes" id="UP000694680"/>
    </source>
</evidence>
<sequence>MYTTGLNPFYASNFSLWSAYCAGGFAVDTVKKPSFCIADILQAGDAESIPGSSALVVHMGPHHTQHSNNNNNPLRPGAGAPEPSVFGASPYHHRHGLQLTSVPRTGFTSQQTPPPSSKDLKFGIDRILSTDFDPKCKEKSSLRDLTSIVSSNRHSGVHVPVQPPTGHYFSSLESGISDASSMMSSLGNSSRQTGQHQHQHQFQDTFPGPYAILTKDTMPQTYKRKRSWSRAVFSNLQRKGLEKRFEIQKYVTKPDRKQLAAMLGLTDAQVKVWFQNRRMKWRHSKEAQAQKDKKDEKAEKSPPDAGVSEPREPPESECESEARSECESEEAEDESPAEGSLDASSGTSGGGSAEAAAPDPVGSQGLI</sequence>
<comment type="similarity">
    <text evidence="9">Belongs to the H2.0 homeobox family.</text>
</comment>
<dbReference type="GO" id="GO:0043565">
    <property type="term" value="F:sequence-specific DNA binding"/>
    <property type="evidence" value="ECO:0007669"/>
    <property type="project" value="TreeGrafter"/>
</dbReference>
<evidence type="ECO:0000256" key="14">
    <source>
        <dbReference type="RuleBase" id="RU000682"/>
    </source>
</evidence>
<evidence type="ECO:0000313" key="17">
    <source>
        <dbReference type="Ensembl" id="ENSGWIP00000047466.1"/>
    </source>
</evidence>
<evidence type="ECO:0000256" key="9">
    <source>
        <dbReference type="ARBA" id="ARBA00038504"/>
    </source>
</evidence>
<feature type="compositionally biased region" description="Basic and acidic residues" evidence="15">
    <location>
        <begin position="284"/>
        <end position="302"/>
    </location>
</feature>
<dbReference type="PRINTS" id="PR00031">
    <property type="entry name" value="HTHREPRESSR"/>
</dbReference>
<name>A0A8C5HN92_GOUWI</name>
<proteinExistence type="inferred from homology"/>
<dbReference type="PRINTS" id="PR00024">
    <property type="entry name" value="HOMEOBOX"/>
</dbReference>
<evidence type="ECO:0000256" key="12">
    <source>
        <dbReference type="ARBA" id="ARBA00081876"/>
    </source>
</evidence>
<feature type="compositionally biased region" description="Basic and acidic residues" evidence="15">
    <location>
        <begin position="309"/>
        <end position="326"/>
    </location>
</feature>
<dbReference type="GeneID" id="114457729"/>
<evidence type="ECO:0000256" key="7">
    <source>
        <dbReference type="ARBA" id="ARBA00023163"/>
    </source>
</evidence>
<dbReference type="RefSeq" id="XP_028295560.1">
    <property type="nucleotide sequence ID" value="XM_028439759.1"/>
</dbReference>
<evidence type="ECO:0000256" key="4">
    <source>
        <dbReference type="ARBA" id="ARBA00023015"/>
    </source>
</evidence>
<dbReference type="Gene3D" id="1.10.10.60">
    <property type="entry name" value="Homeodomain-like"/>
    <property type="match status" value="1"/>
</dbReference>
<dbReference type="PANTHER" id="PTHR46808">
    <property type="entry name" value="H2.0-LIKE HOMEOBOX PROTEIN"/>
    <property type="match status" value="1"/>
</dbReference>
<reference evidence="17" key="3">
    <citation type="submission" date="2025-09" db="UniProtKB">
        <authorList>
            <consortium name="Ensembl"/>
        </authorList>
    </citation>
    <scope>IDENTIFICATION</scope>
</reference>
<dbReference type="OrthoDB" id="6159439at2759"/>
<evidence type="ECO:0000256" key="2">
    <source>
        <dbReference type="ARBA" id="ARBA00022473"/>
    </source>
</evidence>
<protein>
    <recommendedName>
        <fullName evidence="11">H2.0-like homeobox protein</fullName>
    </recommendedName>
    <alternativeName>
        <fullName evidence="12">Homeobox protein HLX1</fullName>
    </alternativeName>
</protein>
<keyword evidence="2" id="KW-0217">Developmental protein</keyword>
<comment type="function">
    <text evidence="10">Transcription factor required for TBX21/T-bet-dependent maturation of Th1 cells as well as maintenance of Th1-specific gene expression. Involved in embryogenesis and hematopoiesis.</text>
</comment>
<dbReference type="CDD" id="cd00086">
    <property type="entry name" value="homeodomain"/>
    <property type="match status" value="1"/>
</dbReference>
<keyword evidence="5 13" id="KW-0238">DNA-binding</keyword>
<dbReference type="Pfam" id="PF00046">
    <property type="entry name" value="Homeodomain"/>
    <property type="match status" value="1"/>
</dbReference>
<keyword evidence="7" id="KW-0804">Transcription</keyword>
<evidence type="ECO:0000259" key="16">
    <source>
        <dbReference type="PROSITE" id="PS50071"/>
    </source>
</evidence>
<dbReference type="FunFam" id="1.10.10.60:FF:000249">
    <property type="entry name" value="H2.0-like homeobox protein"/>
    <property type="match status" value="1"/>
</dbReference>
<dbReference type="Ensembl" id="ENSGWIT00000051356.1">
    <property type="protein sequence ID" value="ENSGWIP00000047466.1"/>
    <property type="gene ID" value="ENSGWIG00000023359.1"/>
</dbReference>
<evidence type="ECO:0000256" key="13">
    <source>
        <dbReference type="PROSITE-ProRule" id="PRU00108"/>
    </source>
</evidence>
<dbReference type="PANTHER" id="PTHR46808:SF1">
    <property type="entry name" value="H2.0-LIKE HOMEOBOX PROTEIN"/>
    <property type="match status" value="1"/>
</dbReference>
<feature type="compositionally biased region" description="Acidic residues" evidence="15">
    <location>
        <begin position="327"/>
        <end position="336"/>
    </location>
</feature>
<dbReference type="InterPro" id="IPR000047">
    <property type="entry name" value="HTH_motif"/>
</dbReference>
<keyword evidence="4" id="KW-0805">Transcription regulation</keyword>
<dbReference type="GO" id="GO:0030154">
    <property type="term" value="P:cell differentiation"/>
    <property type="evidence" value="ECO:0007669"/>
    <property type="project" value="UniProtKB-KW"/>
</dbReference>
<comment type="subcellular location">
    <subcellularLocation>
        <location evidence="1 13 14">Nucleus</location>
    </subcellularLocation>
</comment>
<dbReference type="AlphaFoldDB" id="A0A8C5HN92"/>
<dbReference type="Proteomes" id="UP000694680">
    <property type="component" value="Chromosome 24"/>
</dbReference>
<accession>A0A8C5HN92</accession>
<organism evidence="17 18">
    <name type="scientific">Gouania willdenowi</name>
    <name type="common">Blunt-snouted clingfish</name>
    <name type="synonym">Lepadogaster willdenowi</name>
    <dbReference type="NCBI Taxonomy" id="441366"/>
    <lineage>
        <taxon>Eukaryota</taxon>
        <taxon>Metazoa</taxon>
        <taxon>Chordata</taxon>
        <taxon>Craniata</taxon>
        <taxon>Vertebrata</taxon>
        <taxon>Euteleostomi</taxon>
        <taxon>Actinopterygii</taxon>
        <taxon>Neopterygii</taxon>
        <taxon>Teleostei</taxon>
        <taxon>Neoteleostei</taxon>
        <taxon>Acanthomorphata</taxon>
        <taxon>Ovalentaria</taxon>
        <taxon>Blenniimorphae</taxon>
        <taxon>Blenniiformes</taxon>
        <taxon>Gobiesocoidei</taxon>
        <taxon>Gobiesocidae</taxon>
        <taxon>Gobiesocinae</taxon>
        <taxon>Gouania</taxon>
    </lineage>
</organism>
<dbReference type="GO" id="GO:0005634">
    <property type="term" value="C:nucleus"/>
    <property type="evidence" value="ECO:0007669"/>
    <property type="project" value="UniProtKB-SubCell"/>
</dbReference>
<dbReference type="GO" id="GO:0000981">
    <property type="term" value="F:DNA-binding transcription factor activity, RNA polymerase II-specific"/>
    <property type="evidence" value="ECO:0007669"/>
    <property type="project" value="InterPro"/>
</dbReference>
<feature type="region of interest" description="Disordered" evidence="15">
    <location>
        <begin position="280"/>
        <end position="367"/>
    </location>
</feature>
<dbReference type="SUPFAM" id="SSF46689">
    <property type="entry name" value="Homeodomain-like"/>
    <property type="match status" value="1"/>
</dbReference>
<feature type="compositionally biased region" description="Low complexity" evidence="15">
    <location>
        <begin position="337"/>
        <end position="346"/>
    </location>
</feature>
<dbReference type="SMART" id="SM00389">
    <property type="entry name" value="HOX"/>
    <property type="match status" value="1"/>
</dbReference>
<evidence type="ECO:0000256" key="8">
    <source>
        <dbReference type="ARBA" id="ARBA00023242"/>
    </source>
</evidence>